<feature type="non-terminal residue" evidence="1">
    <location>
        <position position="48"/>
    </location>
</feature>
<accession>A0A0F9H984</accession>
<evidence type="ECO:0000313" key="1">
    <source>
        <dbReference type="EMBL" id="KKL99571.1"/>
    </source>
</evidence>
<organism evidence="1">
    <name type="scientific">marine sediment metagenome</name>
    <dbReference type="NCBI Taxonomy" id="412755"/>
    <lineage>
        <taxon>unclassified sequences</taxon>
        <taxon>metagenomes</taxon>
        <taxon>ecological metagenomes</taxon>
    </lineage>
</organism>
<sequence>MYGQEIMITGTVVDDQGVVLPGSDVIIKGTTKGATTNFDGEFTIDAPA</sequence>
<dbReference type="SUPFAM" id="SSF49464">
    <property type="entry name" value="Carboxypeptidase regulatory domain-like"/>
    <property type="match status" value="1"/>
</dbReference>
<dbReference type="AlphaFoldDB" id="A0A0F9H984"/>
<reference evidence="1" key="1">
    <citation type="journal article" date="2015" name="Nature">
        <title>Complex archaea that bridge the gap between prokaryotes and eukaryotes.</title>
        <authorList>
            <person name="Spang A."/>
            <person name="Saw J.H."/>
            <person name="Jorgensen S.L."/>
            <person name="Zaremba-Niedzwiedzka K."/>
            <person name="Martijn J."/>
            <person name="Lind A.E."/>
            <person name="van Eijk R."/>
            <person name="Schleper C."/>
            <person name="Guy L."/>
            <person name="Ettema T.J."/>
        </authorList>
    </citation>
    <scope>NUCLEOTIDE SEQUENCE</scope>
</reference>
<gene>
    <name evidence="1" type="ORF">LCGC14_1813050</name>
</gene>
<dbReference type="Gene3D" id="2.60.40.1120">
    <property type="entry name" value="Carboxypeptidase-like, regulatory domain"/>
    <property type="match status" value="1"/>
</dbReference>
<protein>
    <submittedName>
        <fullName evidence="1">Uncharacterized protein</fullName>
    </submittedName>
</protein>
<proteinExistence type="predicted"/>
<name>A0A0F9H984_9ZZZZ</name>
<dbReference type="EMBL" id="LAZR01017643">
    <property type="protein sequence ID" value="KKL99571.1"/>
    <property type="molecule type" value="Genomic_DNA"/>
</dbReference>
<dbReference type="Pfam" id="PF13715">
    <property type="entry name" value="CarbopepD_reg_2"/>
    <property type="match status" value="1"/>
</dbReference>
<comment type="caution">
    <text evidence="1">The sequence shown here is derived from an EMBL/GenBank/DDBJ whole genome shotgun (WGS) entry which is preliminary data.</text>
</comment>
<dbReference type="InterPro" id="IPR008969">
    <property type="entry name" value="CarboxyPept-like_regulatory"/>
</dbReference>